<dbReference type="GO" id="GO:0015562">
    <property type="term" value="F:efflux transmembrane transporter activity"/>
    <property type="evidence" value="ECO:0007669"/>
    <property type="project" value="TreeGrafter"/>
</dbReference>
<evidence type="ECO:0000313" key="6">
    <source>
        <dbReference type="Proteomes" id="UP000664545"/>
    </source>
</evidence>
<dbReference type="Proteomes" id="UP000664545">
    <property type="component" value="Unassembled WGS sequence"/>
</dbReference>
<dbReference type="FunFam" id="2.40.30.170:FF:000010">
    <property type="entry name" value="Efflux RND transporter periplasmic adaptor subunit"/>
    <property type="match status" value="1"/>
</dbReference>
<comment type="similarity">
    <text evidence="1">Belongs to the membrane fusion protein (MFP) (TC 8.A.1) family.</text>
</comment>
<sequence>MNKCRIYIVLMIVIVFLLSGCTLFRQEAKIVDDKSDTEKVTAQQGSIDEKDALSGRAEAGEAVSVVSKTAGKVAAVLADIGSEVKKGQVLLRLDARDLEASVESAKASLESANVAYKYALENQQRAVTLKAQGAMSLADYQNNYESVLEKAQSTVDLARANLDKAEIAYQDSIIVAPMDGTVTKSTVEVGELVNSQTPAFTIVNLDQVKIQILVNENKINSLRVGQTYQVKLSAIPEETFVGKITDISEAMDTDSKAYPVRITVENPQHLIKDGMFAKVYLSESSDSSTQNSGGQQ</sequence>
<dbReference type="InterPro" id="IPR006143">
    <property type="entry name" value="RND_pump_MFP"/>
</dbReference>
<dbReference type="Gene3D" id="1.10.287.470">
    <property type="entry name" value="Helix hairpin bin"/>
    <property type="match status" value="1"/>
</dbReference>
<dbReference type="AlphaFoldDB" id="A0A939IFS2"/>
<dbReference type="InterPro" id="IPR058625">
    <property type="entry name" value="MdtA-like_BSH"/>
</dbReference>
<dbReference type="PANTHER" id="PTHR30469">
    <property type="entry name" value="MULTIDRUG RESISTANCE PROTEIN MDTA"/>
    <property type="match status" value="1"/>
</dbReference>
<evidence type="ECO:0000259" key="3">
    <source>
        <dbReference type="Pfam" id="PF25917"/>
    </source>
</evidence>
<organism evidence="5 6">
    <name type="scientific">Clostridium aminobutyricum</name>
    <dbReference type="NCBI Taxonomy" id="33953"/>
    <lineage>
        <taxon>Bacteria</taxon>
        <taxon>Bacillati</taxon>
        <taxon>Bacillota</taxon>
        <taxon>Clostridia</taxon>
        <taxon>Eubacteriales</taxon>
        <taxon>Clostridiaceae</taxon>
        <taxon>Clostridium</taxon>
    </lineage>
</organism>
<dbReference type="Gene3D" id="2.40.50.100">
    <property type="match status" value="1"/>
</dbReference>
<protein>
    <submittedName>
        <fullName evidence="5">Efflux RND transporter periplasmic adaptor subunit</fullName>
    </submittedName>
</protein>
<dbReference type="InterPro" id="IPR058792">
    <property type="entry name" value="Beta-barrel_RND_2"/>
</dbReference>
<evidence type="ECO:0000256" key="1">
    <source>
        <dbReference type="ARBA" id="ARBA00009477"/>
    </source>
</evidence>
<name>A0A939IFS2_CLOAM</name>
<keyword evidence="6" id="KW-1185">Reference proteome</keyword>
<keyword evidence="2" id="KW-0472">Membrane</keyword>
<dbReference type="GO" id="GO:1990281">
    <property type="term" value="C:efflux pump complex"/>
    <property type="evidence" value="ECO:0007669"/>
    <property type="project" value="TreeGrafter"/>
</dbReference>
<gene>
    <name evidence="5" type="ORF">JYB65_00320</name>
</gene>
<dbReference type="EMBL" id="JAFJZZ010000001">
    <property type="protein sequence ID" value="MBN7771805.1"/>
    <property type="molecule type" value="Genomic_DNA"/>
</dbReference>
<dbReference type="Gene3D" id="2.40.30.170">
    <property type="match status" value="1"/>
</dbReference>
<dbReference type="RefSeq" id="WP_206580598.1">
    <property type="nucleotide sequence ID" value="NZ_JAFJZZ010000001.1"/>
</dbReference>
<evidence type="ECO:0000259" key="4">
    <source>
        <dbReference type="Pfam" id="PF25954"/>
    </source>
</evidence>
<evidence type="ECO:0000313" key="5">
    <source>
        <dbReference type="EMBL" id="MBN7771805.1"/>
    </source>
</evidence>
<feature type="domain" description="CusB-like beta-barrel" evidence="4">
    <location>
        <begin position="210"/>
        <end position="284"/>
    </location>
</feature>
<keyword evidence="2" id="KW-0812">Transmembrane</keyword>
<accession>A0A939IFS2</accession>
<reference evidence="5" key="1">
    <citation type="submission" date="2021-02" db="EMBL/GenBank/DDBJ databases">
        <title>Abyssanaerobacter marinus gen.nov., sp., nov, anaerobic bacterium isolated from the Onnuri vent field of Indian Ocean and suggestion of Mogibacteriaceae fam. nov., and proposal of reclassification of ambiguous this family's genus member.</title>
        <authorList>
            <person name="Kim Y.J."/>
            <person name="Yang J.-A."/>
        </authorList>
    </citation>
    <scope>NUCLEOTIDE SEQUENCE</scope>
    <source>
        <strain evidence="5">DSM 2634</strain>
    </source>
</reference>
<comment type="caution">
    <text evidence="5">The sequence shown here is derived from an EMBL/GenBank/DDBJ whole genome shotgun (WGS) entry which is preliminary data.</text>
</comment>
<feature type="domain" description="Multidrug resistance protein MdtA-like barrel-sandwich hybrid" evidence="3">
    <location>
        <begin position="62"/>
        <end position="203"/>
    </location>
</feature>
<dbReference type="Pfam" id="PF25954">
    <property type="entry name" value="Beta-barrel_RND_2"/>
    <property type="match status" value="1"/>
</dbReference>
<dbReference type="Pfam" id="PF25917">
    <property type="entry name" value="BSH_RND"/>
    <property type="match status" value="1"/>
</dbReference>
<evidence type="ECO:0000256" key="2">
    <source>
        <dbReference type="SAM" id="Phobius"/>
    </source>
</evidence>
<dbReference type="NCBIfam" id="TIGR01730">
    <property type="entry name" value="RND_mfp"/>
    <property type="match status" value="1"/>
</dbReference>
<proteinExistence type="inferred from homology"/>
<keyword evidence="2" id="KW-1133">Transmembrane helix</keyword>
<feature type="transmembrane region" description="Helical" evidence="2">
    <location>
        <begin position="6"/>
        <end position="24"/>
    </location>
</feature>
<dbReference type="PROSITE" id="PS51257">
    <property type="entry name" value="PROKAR_LIPOPROTEIN"/>
    <property type="match status" value="1"/>
</dbReference>
<dbReference type="SUPFAM" id="SSF111369">
    <property type="entry name" value="HlyD-like secretion proteins"/>
    <property type="match status" value="1"/>
</dbReference>